<sequence length="81" mass="9345">MGLTDNKFVKKFIDGSAPPASYKQKAWTLPPAYSLPQNNPKLIQNDDLQKTQVYLNLPTQKEREQLEGEEKARREREDDSP</sequence>
<name>A0ABR3RXB0_9PLEO</name>
<proteinExistence type="predicted"/>
<gene>
    <name evidence="2" type="ORF">SLS59_001424</name>
</gene>
<protein>
    <submittedName>
        <fullName evidence="2">Uncharacterized protein</fullName>
    </submittedName>
</protein>
<reference evidence="2 3" key="1">
    <citation type="submission" date="2024-02" db="EMBL/GenBank/DDBJ databases">
        <title>De novo assembly and annotation of 12 fungi associated with fruit tree decline syndrome in Ontario, Canada.</title>
        <authorList>
            <person name="Sulman M."/>
            <person name="Ellouze W."/>
            <person name="Ilyukhin E."/>
        </authorList>
    </citation>
    <scope>NUCLEOTIDE SEQUENCE [LARGE SCALE GENOMIC DNA]</scope>
    <source>
        <strain evidence="2 3">M97-236</strain>
    </source>
</reference>
<evidence type="ECO:0000313" key="2">
    <source>
        <dbReference type="EMBL" id="KAL1609061.1"/>
    </source>
</evidence>
<organism evidence="2 3">
    <name type="scientific">Nothophoma quercina</name>
    <dbReference type="NCBI Taxonomy" id="749835"/>
    <lineage>
        <taxon>Eukaryota</taxon>
        <taxon>Fungi</taxon>
        <taxon>Dikarya</taxon>
        <taxon>Ascomycota</taxon>
        <taxon>Pezizomycotina</taxon>
        <taxon>Dothideomycetes</taxon>
        <taxon>Pleosporomycetidae</taxon>
        <taxon>Pleosporales</taxon>
        <taxon>Pleosporineae</taxon>
        <taxon>Didymellaceae</taxon>
        <taxon>Nothophoma</taxon>
    </lineage>
</organism>
<dbReference type="Proteomes" id="UP001521222">
    <property type="component" value="Unassembled WGS sequence"/>
</dbReference>
<evidence type="ECO:0000256" key="1">
    <source>
        <dbReference type="SAM" id="MobiDB-lite"/>
    </source>
</evidence>
<evidence type="ECO:0000313" key="3">
    <source>
        <dbReference type="Proteomes" id="UP001521222"/>
    </source>
</evidence>
<feature type="region of interest" description="Disordered" evidence="1">
    <location>
        <begin position="56"/>
        <end position="81"/>
    </location>
</feature>
<comment type="caution">
    <text evidence="2">The sequence shown here is derived from an EMBL/GenBank/DDBJ whole genome shotgun (WGS) entry which is preliminary data.</text>
</comment>
<dbReference type="EMBL" id="JAKIXB020000004">
    <property type="protein sequence ID" value="KAL1609061.1"/>
    <property type="molecule type" value="Genomic_DNA"/>
</dbReference>
<accession>A0ABR3RXB0</accession>
<keyword evidence="3" id="KW-1185">Reference proteome</keyword>
<feature type="compositionally biased region" description="Basic and acidic residues" evidence="1">
    <location>
        <begin position="60"/>
        <end position="81"/>
    </location>
</feature>